<evidence type="ECO:0000256" key="3">
    <source>
        <dbReference type="ARBA" id="ARBA00022563"/>
    </source>
</evidence>
<dbReference type="InterPro" id="IPR015424">
    <property type="entry name" value="PyrdxlP-dep_Trfase"/>
</dbReference>
<evidence type="ECO:0000313" key="9">
    <source>
        <dbReference type="EMBL" id="MCU9594132.1"/>
    </source>
</evidence>
<keyword evidence="4 7" id="KW-0028">Amino-acid biosynthesis</keyword>
<evidence type="ECO:0000313" key="10">
    <source>
        <dbReference type="Proteomes" id="UP001208656"/>
    </source>
</evidence>
<keyword evidence="6 7" id="KW-0663">Pyridoxal phosphate</keyword>
<feature type="binding site" evidence="7">
    <location>
        <begin position="121"/>
        <end position="123"/>
    </location>
    <ligand>
        <name>(6S)-5,6,7,8-tetrahydrofolate</name>
        <dbReference type="ChEBI" id="CHEBI:57453"/>
    </ligand>
</feature>
<dbReference type="PROSITE" id="PS00096">
    <property type="entry name" value="SHMT"/>
    <property type="match status" value="1"/>
</dbReference>
<keyword evidence="3 7" id="KW-0554">One-carbon metabolism</keyword>
<keyword evidence="7" id="KW-0963">Cytoplasm</keyword>
<evidence type="ECO:0000256" key="5">
    <source>
        <dbReference type="ARBA" id="ARBA00022679"/>
    </source>
</evidence>
<dbReference type="PANTHER" id="PTHR11680">
    <property type="entry name" value="SERINE HYDROXYMETHYLTRANSFERASE"/>
    <property type="match status" value="1"/>
</dbReference>
<comment type="similarity">
    <text evidence="2 7">Belongs to the SHMT family.</text>
</comment>
<dbReference type="PIRSF" id="PIRSF000412">
    <property type="entry name" value="SHMT"/>
    <property type="match status" value="1"/>
</dbReference>
<protein>
    <recommendedName>
        <fullName evidence="7">Serine hydroxymethyltransferase</fullName>
        <shortName evidence="7">SHMT</shortName>
        <shortName evidence="7">Serine methylase</shortName>
        <ecNumber evidence="7">2.1.2.1</ecNumber>
    </recommendedName>
</protein>
<evidence type="ECO:0000256" key="2">
    <source>
        <dbReference type="ARBA" id="ARBA00006376"/>
    </source>
</evidence>
<reference evidence="9 10" key="1">
    <citation type="submission" date="2022-10" db="EMBL/GenBank/DDBJ databases">
        <title>Description of Fervidibacillus gen. nov. in the family Fervidibacillaceae fam. nov. with two species, Fervidibacillus albus sp. nov., and Fervidibacillus halotolerans sp. nov., isolated from tidal flat sediments.</title>
        <authorList>
            <person name="Kwon K.K."/>
            <person name="Yang S.-H."/>
        </authorList>
    </citation>
    <scope>NUCLEOTIDE SEQUENCE [LARGE SCALE GENOMIC DNA]</scope>
    <source>
        <strain evidence="9 10">DSM 23332</strain>
    </source>
</reference>
<sequence>MSYIAKQDPTLYKAIQDERKRQQTNIELIASENFVTKAVMEAQGSVLTNKYAEGYPGRRYYGGCEFVDVAEDIARDRAKQIFGAEHANVQPHSGAQANMAVYFSVLEPGDTVLGMNLSHGGHLTHGSPVNFSGVQYNFVDYGVDEKTQTINYDDVLEKARTHKPKLIVAGASAYPRIIDFKKFREIADEVGAYLMVDMAHIAGLVAVGLHPNPVPYADFVTTTTHKTLRGPRGGMILCKEKYAKKIDKAIFPGIQGGPLMHVIAAKAVALGEAMQPEFKSYIQNVVDNAKALGESLVEEGLDLVSGGTDNHLLLVDLRPLGITGKVAEKVLDEVHITVNKNTIPFDPETPFVTSGIRIGTAATTTRGFTKEDMIEVGKIIAYTLKNHEDEAALEQARARVKALTDKYPLYA</sequence>
<comment type="pathway">
    <text evidence="7">One-carbon metabolism; tetrahydrofolate interconversion.</text>
</comment>
<feature type="domain" description="Serine hydroxymethyltransferase-like" evidence="8">
    <location>
        <begin position="5"/>
        <end position="380"/>
    </location>
</feature>
<dbReference type="Gene3D" id="3.40.640.10">
    <property type="entry name" value="Type I PLP-dependent aspartate aminotransferase-like (Major domain)"/>
    <property type="match status" value="1"/>
</dbReference>
<dbReference type="InterPro" id="IPR049943">
    <property type="entry name" value="Ser_HO-MeTrfase-like"/>
</dbReference>
<name>A0ABT2WFC8_9BACI</name>
<evidence type="ECO:0000256" key="6">
    <source>
        <dbReference type="ARBA" id="ARBA00022898"/>
    </source>
</evidence>
<evidence type="ECO:0000259" key="8">
    <source>
        <dbReference type="Pfam" id="PF00464"/>
    </source>
</evidence>
<dbReference type="Proteomes" id="UP001208656">
    <property type="component" value="Unassembled WGS sequence"/>
</dbReference>
<dbReference type="NCBIfam" id="NF000586">
    <property type="entry name" value="PRK00011.1"/>
    <property type="match status" value="1"/>
</dbReference>
<evidence type="ECO:0000256" key="7">
    <source>
        <dbReference type="HAMAP-Rule" id="MF_00051"/>
    </source>
</evidence>
<dbReference type="Pfam" id="PF00464">
    <property type="entry name" value="SHMT"/>
    <property type="match status" value="1"/>
</dbReference>
<dbReference type="InterPro" id="IPR039429">
    <property type="entry name" value="SHMT-like_dom"/>
</dbReference>
<dbReference type="HAMAP" id="MF_00051">
    <property type="entry name" value="SHMT"/>
    <property type="match status" value="1"/>
</dbReference>
<dbReference type="InterPro" id="IPR015421">
    <property type="entry name" value="PyrdxlP-dep_Trfase_major"/>
</dbReference>
<feature type="binding site" evidence="7">
    <location>
        <begin position="349"/>
        <end position="351"/>
    </location>
    <ligand>
        <name>(6S)-5,6,7,8-tetrahydrofolate</name>
        <dbReference type="ChEBI" id="CHEBI:57453"/>
    </ligand>
</feature>
<evidence type="ECO:0000256" key="4">
    <source>
        <dbReference type="ARBA" id="ARBA00022605"/>
    </source>
</evidence>
<feature type="binding site" evidence="7">
    <location>
        <position position="240"/>
    </location>
    <ligand>
        <name>(6S)-5,6,7,8-tetrahydrofolate</name>
        <dbReference type="ChEBI" id="CHEBI:57453"/>
    </ligand>
</feature>
<feature type="site" description="Plays an important role in substrate specificity" evidence="7">
    <location>
        <position position="225"/>
    </location>
</feature>
<comment type="subcellular location">
    <subcellularLocation>
        <location evidence="7">Cytoplasm</location>
    </subcellularLocation>
</comment>
<comment type="pathway">
    <text evidence="7">Amino-acid biosynthesis; glycine biosynthesis; glycine from L-serine: step 1/1.</text>
</comment>
<comment type="function">
    <text evidence="7">Catalyzes the reversible interconversion of serine and glycine with tetrahydrofolate (THF) serving as the one-carbon carrier. This reaction serves as the major source of one-carbon groups required for the biosynthesis of purines, thymidylate, methionine, and other important biomolecules. Also exhibits THF-independent aldolase activity toward beta-hydroxyamino acids, producing glycine and aldehydes, via a retro-aldol mechanism.</text>
</comment>
<dbReference type="InterPro" id="IPR001085">
    <property type="entry name" value="Ser_HO-MeTrfase"/>
</dbReference>
<keyword evidence="10" id="KW-1185">Reference proteome</keyword>
<comment type="caution">
    <text evidence="9">The sequence shown here is derived from an EMBL/GenBank/DDBJ whole genome shotgun (WGS) entry which is preliminary data.</text>
</comment>
<dbReference type="PANTHER" id="PTHR11680:SF35">
    <property type="entry name" value="SERINE HYDROXYMETHYLTRANSFERASE 1"/>
    <property type="match status" value="1"/>
</dbReference>
<dbReference type="SUPFAM" id="SSF53383">
    <property type="entry name" value="PLP-dependent transferases"/>
    <property type="match status" value="1"/>
</dbReference>
<comment type="cofactor">
    <cofactor evidence="1 7">
        <name>pyridoxal 5'-phosphate</name>
        <dbReference type="ChEBI" id="CHEBI:597326"/>
    </cofactor>
</comment>
<keyword evidence="5 7" id="KW-0808">Transferase</keyword>
<comment type="catalytic activity">
    <reaction evidence="7">
        <text>(6R)-5,10-methylene-5,6,7,8-tetrahydrofolate + glycine + H2O = (6S)-5,6,7,8-tetrahydrofolate + L-serine</text>
        <dbReference type="Rhea" id="RHEA:15481"/>
        <dbReference type="ChEBI" id="CHEBI:15377"/>
        <dbReference type="ChEBI" id="CHEBI:15636"/>
        <dbReference type="ChEBI" id="CHEBI:33384"/>
        <dbReference type="ChEBI" id="CHEBI:57305"/>
        <dbReference type="ChEBI" id="CHEBI:57453"/>
        <dbReference type="EC" id="2.1.2.1"/>
    </reaction>
</comment>
<dbReference type="InterPro" id="IPR015422">
    <property type="entry name" value="PyrdxlP-dep_Trfase_small"/>
</dbReference>
<dbReference type="RefSeq" id="WP_263061383.1">
    <property type="nucleotide sequence ID" value="NZ_JAOUSE010000014.1"/>
</dbReference>
<comment type="subunit">
    <text evidence="7">Homodimer.</text>
</comment>
<organism evidence="9 10">
    <name type="scientific">Pallidibacillus thermolactis</name>
    <dbReference type="NCBI Taxonomy" id="251051"/>
    <lineage>
        <taxon>Bacteria</taxon>
        <taxon>Bacillati</taxon>
        <taxon>Bacillota</taxon>
        <taxon>Bacilli</taxon>
        <taxon>Bacillales</taxon>
        <taxon>Bacillaceae</taxon>
        <taxon>Pallidibacillus</taxon>
    </lineage>
</organism>
<dbReference type="InterPro" id="IPR019798">
    <property type="entry name" value="Ser_HO-MeTrfase_PLP_BS"/>
</dbReference>
<dbReference type="EC" id="2.1.2.1" evidence="7"/>
<feature type="modified residue" description="N6-(pyridoxal phosphate)lysine" evidence="7">
    <location>
        <position position="226"/>
    </location>
</feature>
<accession>A0ABT2WFC8</accession>
<feature type="binding site" evidence="7">
    <location>
        <position position="117"/>
    </location>
    <ligand>
        <name>(6S)-5,6,7,8-tetrahydrofolate</name>
        <dbReference type="ChEBI" id="CHEBI:57453"/>
    </ligand>
</feature>
<dbReference type="EMBL" id="JAOUSE010000014">
    <property type="protein sequence ID" value="MCU9594132.1"/>
    <property type="molecule type" value="Genomic_DNA"/>
</dbReference>
<gene>
    <name evidence="7" type="primary">glyA</name>
    <name evidence="9" type="ORF">OEV82_06655</name>
</gene>
<dbReference type="CDD" id="cd00378">
    <property type="entry name" value="SHMT"/>
    <property type="match status" value="1"/>
</dbReference>
<evidence type="ECO:0000256" key="1">
    <source>
        <dbReference type="ARBA" id="ARBA00001933"/>
    </source>
</evidence>
<proteinExistence type="inferred from homology"/>
<dbReference type="Gene3D" id="3.90.1150.10">
    <property type="entry name" value="Aspartate Aminotransferase, domain 1"/>
    <property type="match status" value="1"/>
</dbReference>